<dbReference type="PANTHER" id="PTHR24320:SF272">
    <property type="entry name" value="NAD(P)-BINDING ROSSMANN-FOLD SUPERFAMILY PROTEIN"/>
    <property type="match status" value="1"/>
</dbReference>
<proteinExistence type="inferred from homology"/>
<keyword evidence="5" id="KW-1185">Reference proteome</keyword>
<evidence type="ECO:0000256" key="3">
    <source>
        <dbReference type="SAM" id="MobiDB-lite"/>
    </source>
</evidence>
<dbReference type="GO" id="GO:0016491">
    <property type="term" value="F:oxidoreductase activity"/>
    <property type="evidence" value="ECO:0007669"/>
    <property type="project" value="UniProtKB-KW"/>
</dbReference>
<protein>
    <submittedName>
        <fullName evidence="4">Short-chain dehydrogenase</fullName>
    </submittedName>
</protein>
<sequence>MSPPEDLTNLPTPHTEAHKPENLRGAGDARPTALQILNDQDLIGKLSGKVALVTGVSSGLGIETARALMAAGMHVHGAVRNLDKAREVLKDDLKPGKLDLIHLDNNSLSSVRAGAADFLSRCSTLNVLVNNAGVMMAPEGRTEDGFETQFGVNHLAHFLLFQLLKPTLLASASPSFGSRVVNVSSSGHHDGPRIFFDNINLEGIYDPRLAYGQSKLANIQMGTEIERRYGAQHLHAFSVMPGVIATGIGQFLPKELIESWLADEGFMRALKSPEQGAATQVWAAVGKELEGIGGAYLEDCHVAEQAVEGNPHFGYTKAAYDEVSEKKLWKISCEMVGAKED</sequence>
<evidence type="ECO:0000256" key="2">
    <source>
        <dbReference type="ARBA" id="ARBA00023002"/>
    </source>
</evidence>
<dbReference type="InterPro" id="IPR002347">
    <property type="entry name" value="SDR_fam"/>
</dbReference>
<dbReference type="AlphaFoldDB" id="A0A9P4PKH6"/>
<comment type="similarity">
    <text evidence="1">Belongs to the short-chain dehydrogenases/reductases (SDR) family.</text>
</comment>
<reference evidence="4" key="1">
    <citation type="journal article" date="2020" name="Stud. Mycol.">
        <title>101 Dothideomycetes genomes: a test case for predicting lifestyles and emergence of pathogens.</title>
        <authorList>
            <person name="Haridas S."/>
            <person name="Albert R."/>
            <person name="Binder M."/>
            <person name="Bloem J."/>
            <person name="Labutti K."/>
            <person name="Salamov A."/>
            <person name="Andreopoulos B."/>
            <person name="Baker S."/>
            <person name="Barry K."/>
            <person name="Bills G."/>
            <person name="Bluhm B."/>
            <person name="Cannon C."/>
            <person name="Castanera R."/>
            <person name="Culley D."/>
            <person name="Daum C."/>
            <person name="Ezra D."/>
            <person name="Gonzalez J."/>
            <person name="Henrissat B."/>
            <person name="Kuo A."/>
            <person name="Liang C."/>
            <person name="Lipzen A."/>
            <person name="Lutzoni F."/>
            <person name="Magnuson J."/>
            <person name="Mondo S."/>
            <person name="Nolan M."/>
            <person name="Ohm R."/>
            <person name="Pangilinan J."/>
            <person name="Park H.-J."/>
            <person name="Ramirez L."/>
            <person name="Alfaro M."/>
            <person name="Sun H."/>
            <person name="Tritt A."/>
            <person name="Yoshinaga Y."/>
            <person name="Zwiers L.-H."/>
            <person name="Turgeon B."/>
            <person name="Goodwin S."/>
            <person name="Spatafora J."/>
            <person name="Crous P."/>
            <person name="Grigoriev I."/>
        </authorList>
    </citation>
    <scope>NUCLEOTIDE SEQUENCE</scope>
    <source>
        <strain evidence="4">CBS 690.94</strain>
    </source>
</reference>
<dbReference type="SUPFAM" id="SSF51735">
    <property type="entry name" value="NAD(P)-binding Rossmann-fold domains"/>
    <property type="match status" value="1"/>
</dbReference>
<dbReference type="PANTHER" id="PTHR24320">
    <property type="entry name" value="RETINOL DEHYDROGENASE"/>
    <property type="match status" value="1"/>
</dbReference>
<dbReference type="Gene3D" id="3.40.50.720">
    <property type="entry name" value="NAD(P)-binding Rossmann-like Domain"/>
    <property type="match status" value="1"/>
</dbReference>
<dbReference type="EMBL" id="MU001497">
    <property type="protein sequence ID" value="KAF2446754.1"/>
    <property type="molecule type" value="Genomic_DNA"/>
</dbReference>
<evidence type="ECO:0000256" key="1">
    <source>
        <dbReference type="ARBA" id="ARBA00006484"/>
    </source>
</evidence>
<dbReference type="InterPro" id="IPR036291">
    <property type="entry name" value="NAD(P)-bd_dom_sf"/>
</dbReference>
<dbReference type="Pfam" id="PF00106">
    <property type="entry name" value="adh_short"/>
    <property type="match status" value="1"/>
</dbReference>
<evidence type="ECO:0000313" key="4">
    <source>
        <dbReference type="EMBL" id="KAF2446754.1"/>
    </source>
</evidence>
<dbReference type="PRINTS" id="PR00081">
    <property type="entry name" value="GDHRDH"/>
</dbReference>
<comment type="caution">
    <text evidence="4">The sequence shown here is derived from an EMBL/GenBank/DDBJ whole genome shotgun (WGS) entry which is preliminary data.</text>
</comment>
<dbReference type="Proteomes" id="UP000799764">
    <property type="component" value="Unassembled WGS sequence"/>
</dbReference>
<accession>A0A9P4PKH6</accession>
<gene>
    <name evidence="4" type="ORF">P171DRAFT_408898</name>
</gene>
<name>A0A9P4PKH6_9PLEO</name>
<organism evidence="4 5">
    <name type="scientific">Karstenula rhodostoma CBS 690.94</name>
    <dbReference type="NCBI Taxonomy" id="1392251"/>
    <lineage>
        <taxon>Eukaryota</taxon>
        <taxon>Fungi</taxon>
        <taxon>Dikarya</taxon>
        <taxon>Ascomycota</taxon>
        <taxon>Pezizomycotina</taxon>
        <taxon>Dothideomycetes</taxon>
        <taxon>Pleosporomycetidae</taxon>
        <taxon>Pleosporales</taxon>
        <taxon>Massarineae</taxon>
        <taxon>Didymosphaeriaceae</taxon>
        <taxon>Karstenula</taxon>
    </lineage>
</organism>
<keyword evidence="2" id="KW-0560">Oxidoreductase</keyword>
<dbReference type="OrthoDB" id="191139at2759"/>
<evidence type="ECO:0000313" key="5">
    <source>
        <dbReference type="Proteomes" id="UP000799764"/>
    </source>
</evidence>
<feature type="region of interest" description="Disordered" evidence="3">
    <location>
        <begin position="1"/>
        <end position="27"/>
    </location>
</feature>